<dbReference type="Gene3D" id="1.10.357.10">
    <property type="entry name" value="Tetracycline Repressor, domain 2"/>
    <property type="match status" value="1"/>
</dbReference>
<accession>A0A1H8UUZ3</accession>
<proteinExistence type="predicted"/>
<gene>
    <name evidence="3" type="ORF">SAMN05660991_03120</name>
</gene>
<dbReference type="GO" id="GO:0000976">
    <property type="term" value="F:transcription cis-regulatory region binding"/>
    <property type="evidence" value="ECO:0007669"/>
    <property type="project" value="TreeGrafter"/>
</dbReference>
<evidence type="ECO:0000313" key="3">
    <source>
        <dbReference type="EMBL" id="SEP07009.1"/>
    </source>
</evidence>
<dbReference type="Proteomes" id="UP000198960">
    <property type="component" value="Unassembled WGS sequence"/>
</dbReference>
<protein>
    <submittedName>
        <fullName evidence="3">Transcriptional regulator, TetR family</fullName>
    </submittedName>
</protein>
<dbReference type="InterPro" id="IPR009057">
    <property type="entry name" value="Homeodomain-like_sf"/>
</dbReference>
<dbReference type="EMBL" id="FOEE01000009">
    <property type="protein sequence ID" value="SEP07009.1"/>
    <property type="molecule type" value="Genomic_DNA"/>
</dbReference>
<dbReference type="GO" id="GO:0003700">
    <property type="term" value="F:DNA-binding transcription factor activity"/>
    <property type="evidence" value="ECO:0007669"/>
    <property type="project" value="TreeGrafter"/>
</dbReference>
<evidence type="ECO:0000256" key="1">
    <source>
        <dbReference type="ARBA" id="ARBA00023125"/>
    </source>
</evidence>
<dbReference type="PANTHER" id="PTHR30055">
    <property type="entry name" value="HTH-TYPE TRANSCRIPTIONAL REGULATOR RUTR"/>
    <property type="match status" value="1"/>
</dbReference>
<dbReference type="STRING" id="673521.SAMN05660991_03120"/>
<dbReference type="InterPro" id="IPR050109">
    <property type="entry name" value="HTH-type_TetR-like_transc_reg"/>
</dbReference>
<dbReference type="InterPro" id="IPR001647">
    <property type="entry name" value="HTH_TetR"/>
</dbReference>
<sequence>MWKNPGMSAVPMSTQEQLVRVGERLFAQHGLDGVSLRQIGVAAGNANNSAVQYHFGSKDQLVRAIFEYRLPRLHARRALLIEQAPPGDLRAWVECQARSVLEQGELDDSHYAGFLTVLHHYGRSDVFEPLPEPFAGNSRAYFDHLRSLLPHLPEPLRGHRVSRAMNLVVHTAADRERRRAAGAPLLPFAIEVESVVDGLVGFLEAPASARSLATLDDVAHAEPAWPLGV</sequence>
<dbReference type="SUPFAM" id="SSF46689">
    <property type="entry name" value="Homeodomain-like"/>
    <property type="match status" value="1"/>
</dbReference>
<evidence type="ECO:0000313" key="4">
    <source>
        <dbReference type="Proteomes" id="UP000198960"/>
    </source>
</evidence>
<keyword evidence="4" id="KW-1185">Reference proteome</keyword>
<evidence type="ECO:0000259" key="2">
    <source>
        <dbReference type="Pfam" id="PF00440"/>
    </source>
</evidence>
<name>A0A1H8UUZ3_9ACTN</name>
<dbReference type="AlphaFoldDB" id="A0A1H8UUZ3"/>
<dbReference type="PANTHER" id="PTHR30055:SF235">
    <property type="entry name" value="TRANSCRIPTIONAL REGULATORY PROTEIN"/>
    <property type="match status" value="1"/>
</dbReference>
<keyword evidence="1" id="KW-0238">DNA-binding</keyword>
<dbReference type="Pfam" id="PF00440">
    <property type="entry name" value="TetR_N"/>
    <property type="match status" value="1"/>
</dbReference>
<organism evidence="3 4">
    <name type="scientific">Trujillonella endophytica</name>
    <dbReference type="NCBI Taxonomy" id="673521"/>
    <lineage>
        <taxon>Bacteria</taxon>
        <taxon>Bacillati</taxon>
        <taxon>Actinomycetota</taxon>
        <taxon>Actinomycetes</taxon>
        <taxon>Geodermatophilales</taxon>
        <taxon>Geodermatophilaceae</taxon>
        <taxon>Trujillonella</taxon>
    </lineage>
</organism>
<reference evidence="4" key="1">
    <citation type="submission" date="2016-10" db="EMBL/GenBank/DDBJ databases">
        <authorList>
            <person name="Varghese N."/>
            <person name="Submissions S."/>
        </authorList>
    </citation>
    <scope>NUCLEOTIDE SEQUENCE [LARGE SCALE GENOMIC DNA]</scope>
    <source>
        <strain evidence="4">DSM 45413</strain>
    </source>
</reference>
<feature type="domain" description="HTH tetR-type" evidence="2">
    <location>
        <begin position="19"/>
        <end position="65"/>
    </location>
</feature>